<dbReference type="InterPro" id="IPR045514">
    <property type="entry name" value="DUF6478"/>
</dbReference>
<dbReference type="Proteomes" id="UP000606730">
    <property type="component" value="Unassembled WGS sequence"/>
</dbReference>
<evidence type="ECO:0000313" key="1">
    <source>
        <dbReference type="EMBL" id="GGE52717.1"/>
    </source>
</evidence>
<reference evidence="1" key="1">
    <citation type="journal article" date="2014" name="Int. J. Syst. Evol. Microbiol.">
        <title>Complete genome sequence of Corynebacterium casei LMG S-19264T (=DSM 44701T), isolated from a smear-ripened cheese.</title>
        <authorList>
            <consortium name="US DOE Joint Genome Institute (JGI-PGF)"/>
            <person name="Walter F."/>
            <person name="Albersmeier A."/>
            <person name="Kalinowski J."/>
            <person name="Ruckert C."/>
        </authorList>
    </citation>
    <scope>NUCLEOTIDE SEQUENCE</scope>
    <source>
        <strain evidence="1">CGMCC 1.16012</strain>
    </source>
</reference>
<name>A0A917ELC1_9RHOB</name>
<proteinExistence type="predicted"/>
<reference evidence="1" key="2">
    <citation type="submission" date="2020-09" db="EMBL/GenBank/DDBJ databases">
        <authorList>
            <person name="Sun Q."/>
            <person name="Zhou Y."/>
        </authorList>
    </citation>
    <scope>NUCLEOTIDE SEQUENCE</scope>
    <source>
        <strain evidence="1">CGMCC 1.16012</strain>
    </source>
</reference>
<dbReference type="Pfam" id="PF20086">
    <property type="entry name" value="DUF6478"/>
    <property type="match status" value="1"/>
</dbReference>
<protein>
    <submittedName>
        <fullName evidence="1">Uncharacterized protein</fullName>
    </submittedName>
</protein>
<dbReference type="AlphaFoldDB" id="A0A917ELC1"/>
<organism evidence="1 2">
    <name type="scientific">Actibacterium pelagium</name>
    <dbReference type="NCBI Taxonomy" id="2029103"/>
    <lineage>
        <taxon>Bacteria</taxon>
        <taxon>Pseudomonadati</taxon>
        <taxon>Pseudomonadota</taxon>
        <taxon>Alphaproteobacteria</taxon>
        <taxon>Rhodobacterales</taxon>
        <taxon>Roseobacteraceae</taxon>
        <taxon>Actibacterium</taxon>
    </lineage>
</organism>
<evidence type="ECO:0000313" key="2">
    <source>
        <dbReference type="Proteomes" id="UP000606730"/>
    </source>
</evidence>
<sequence>MPVSELRNLQQQLRPMATELSRFDRAATARLNGRSDAILKPRGTDWAYRPRLWREPLAKPGQCSVTSPASLDGETSLFHDCELAEISLRQQRTRSADALSPYDFRLEVMHFRGSFLSLSIDLPPSVLEGLDSQHMFEVAAELKVDRPSMIYMRLNLRHDQEAKEILQNLPQDALTQPVTFDLSYADIEPRMVDKIWLDVIFPDPAMNLYSLSDLTLTRRPRAEF</sequence>
<keyword evidence="2" id="KW-1185">Reference proteome</keyword>
<gene>
    <name evidence="1" type="ORF">GCM10011517_20610</name>
</gene>
<accession>A0A917ELC1</accession>
<comment type="caution">
    <text evidence="1">The sequence shown here is derived from an EMBL/GenBank/DDBJ whole genome shotgun (WGS) entry which is preliminary data.</text>
</comment>
<dbReference type="EMBL" id="BMKN01000002">
    <property type="protein sequence ID" value="GGE52717.1"/>
    <property type="molecule type" value="Genomic_DNA"/>
</dbReference>